<dbReference type="RefSeq" id="WP_139210418.1">
    <property type="nucleotide sequence ID" value="NZ_FOXX01000015.1"/>
</dbReference>
<evidence type="ECO:0000256" key="2">
    <source>
        <dbReference type="SAM" id="SignalP"/>
    </source>
</evidence>
<name>A0A1I6BWS2_9BACI</name>
<evidence type="ECO:0000313" key="4">
    <source>
        <dbReference type="EMBL" id="SFQ85381.1"/>
    </source>
</evidence>
<dbReference type="Proteomes" id="UP000182762">
    <property type="component" value="Unassembled WGS sequence"/>
</dbReference>
<feature type="region of interest" description="Disordered" evidence="1">
    <location>
        <begin position="123"/>
        <end position="156"/>
    </location>
</feature>
<evidence type="ECO:0000313" key="5">
    <source>
        <dbReference type="Proteomes" id="UP000182762"/>
    </source>
</evidence>
<dbReference type="SUPFAM" id="SSF54106">
    <property type="entry name" value="LysM domain"/>
    <property type="match status" value="2"/>
</dbReference>
<dbReference type="PANTHER" id="PTHR33734">
    <property type="entry name" value="LYSM DOMAIN-CONTAINING GPI-ANCHORED PROTEIN 2"/>
    <property type="match status" value="1"/>
</dbReference>
<gene>
    <name evidence="4" type="ORF">SAMN02745910_04377</name>
</gene>
<dbReference type="PANTHER" id="PTHR33734:SF22">
    <property type="entry name" value="MEMBRANE-BOUND LYTIC MUREIN TRANSGLYCOSYLASE D"/>
    <property type="match status" value="1"/>
</dbReference>
<dbReference type="SMART" id="SM00257">
    <property type="entry name" value="LysM"/>
    <property type="match status" value="2"/>
</dbReference>
<organism evidence="4 5">
    <name type="scientific">Priestia endophytica DSM 13796</name>
    <dbReference type="NCBI Taxonomy" id="1121089"/>
    <lineage>
        <taxon>Bacteria</taxon>
        <taxon>Bacillati</taxon>
        <taxon>Bacillota</taxon>
        <taxon>Bacilli</taxon>
        <taxon>Bacillales</taxon>
        <taxon>Bacillaceae</taxon>
        <taxon>Priestia</taxon>
    </lineage>
</organism>
<feature type="chain" id="PRO_5046724793" evidence="2">
    <location>
        <begin position="25"/>
        <end position="156"/>
    </location>
</feature>
<keyword evidence="5" id="KW-1185">Reference proteome</keyword>
<dbReference type="InterPro" id="IPR018392">
    <property type="entry name" value="LysM"/>
</dbReference>
<feature type="domain" description="LysM" evidence="3">
    <location>
        <begin position="72"/>
        <end position="115"/>
    </location>
</feature>
<feature type="domain" description="LysM" evidence="3">
    <location>
        <begin position="25"/>
        <end position="68"/>
    </location>
</feature>
<protein>
    <submittedName>
        <fullName evidence="4">LysM domain-containing protein</fullName>
    </submittedName>
</protein>
<dbReference type="GeneID" id="93712917"/>
<accession>A0A1I6BWS2</accession>
<proteinExistence type="predicted"/>
<dbReference type="Gene3D" id="3.10.350.10">
    <property type="entry name" value="LysM domain"/>
    <property type="match status" value="2"/>
</dbReference>
<feature type="non-terminal residue" evidence="4">
    <location>
        <position position="156"/>
    </location>
</feature>
<evidence type="ECO:0000256" key="1">
    <source>
        <dbReference type="SAM" id="MobiDB-lite"/>
    </source>
</evidence>
<dbReference type="PROSITE" id="PS51782">
    <property type="entry name" value="LYSM"/>
    <property type="match status" value="2"/>
</dbReference>
<keyword evidence="2" id="KW-0732">Signal</keyword>
<dbReference type="EMBL" id="FOXX01000015">
    <property type="protein sequence ID" value="SFQ85381.1"/>
    <property type="molecule type" value="Genomic_DNA"/>
</dbReference>
<dbReference type="CDD" id="cd00118">
    <property type="entry name" value="LysM"/>
    <property type="match status" value="2"/>
</dbReference>
<comment type="caution">
    <text evidence="4">The sequence shown here is derived from an EMBL/GenBank/DDBJ whole genome shotgun (WGS) entry which is preliminary data.</text>
</comment>
<sequence length="156" mass="16939">MKKKMVSLLTATALSVTIGSQVSAKEVDVQKGDTLWGISQKHNVSVKDIKNWNHLTSNIILPGDKLTVSEEKTYTIQKGDTLWGIAKKFNVTVQDLKNANNLTSDIIHPGVQLTITANAPAATQQAPVQQQAPTQQEAQAQQQAQAQQEAQAQQQA</sequence>
<evidence type="ECO:0000259" key="3">
    <source>
        <dbReference type="PROSITE" id="PS51782"/>
    </source>
</evidence>
<feature type="signal peptide" evidence="2">
    <location>
        <begin position="1"/>
        <end position="24"/>
    </location>
</feature>
<dbReference type="Pfam" id="PF01476">
    <property type="entry name" value="LysM"/>
    <property type="match status" value="2"/>
</dbReference>
<reference evidence="4 5" key="1">
    <citation type="submission" date="2016-10" db="EMBL/GenBank/DDBJ databases">
        <authorList>
            <person name="Varghese N."/>
            <person name="Submissions S."/>
        </authorList>
    </citation>
    <scope>NUCLEOTIDE SEQUENCE [LARGE SCALE GENOMIC DNA]</scope>
    <source>
        <strain evidence="4 5">DSM 13796</strain>
    </source>
</reference>
<dbReference type="InterPro" id="IPR036779">
    <property type="entry name" value="LysM_dom_sf"/>
</dbReference>